<dbReference type="SMART" id="SM00028">
    <property type="entry name" value="TPR"/>
    <property type="match status" value="3"/>
</dbReference>
<dbReference type="Gene3D" id="1.25.40.10">
    <property type="entry name" value="Tetratricopeptide repeat domain"/>
    <property type="match status" value="1"/>
</dbReference>
<comment type="caution">
    <text evidence="3">The sequence shown here is derived from an EMBL/GenBank/DDBJ whole genome shotgun (WGS) entry which is preliminary data.</text>
</comment>
<feature type="signal peptide" evidence="2">
    <location>
        <begin position="1"/>
        <end position="29"/>
    </location>
</feature>
<dbReference type="AlphaFoldDB" id="A0A5M8FSS7"/>
<evidence type="ECO:0000256" key="2">
    <source>
        <dbReference type="SAM" id="SignalP"/>
    </source>
</evidence>
<evidence type="ECO:0000313" key="4">
    <source>
        <dbReference type="Proteomes" id="UP000322981"/>
    </source>
</evidence>
<keyword evidence="1" id="KW-0802">TPR repeat</keyword>
<evidence type="ECO:0000256" key="1">
    <source>
        <dbReference type="PROSITE-ProRule" id="PRU00339"/>
    </source>
</evidence>
<protein>
    <submittedName>
        <fullName evidence="3">Tetratricopeptide repeat protein</fullName>
    </submittedName>
</protein>
<keyword evidence="2" id="KW-0732">Signal</keyword>
<dbReference type="PROSITE" id="PS50005">
    <property type="entry name" value="TPR"/>
    <property type="match status" value="1"/>
</dbReference>
<dbReference type="InterPro" id="IPR019734">
    <property type="entry name" value="TPR_rpt"/>
</dbReference>
<gene>
    <name evidence="3" type="ORF">F2Q65_07420</name>
</gene>
<dbReference type="SUPFAM" id="SSF48452">
    <property type="entry name" value="TPR-like"/>
    <property type="match status" value="1"/>
</dbReference>
<evidence type="ECO:0000313" key="3">
    <source>
        <dbReference type="EMBL" id="KAA6185822.1"/>
    </source>
</evidence>
<dbReference type="InterPro" id="IPR011990">
    <property type="entry name" value="TPR-like_helical_dom_sf"/>
</dbReference>
<proteinExistence type="predicted"/>
<feature type="chain" id="PRO_5024292074" evidence="2">
    <location>
        <begin position="30"/>
        <end position="162"/>
    </location>
</feature>
<organism evidence="3 4">
    <name type="scientific">Thiohalocapsa marina</name>
    <dbReference type="NCBI Taxonomy" id="424902"/>
    <lineage>
        <taxon>Bacteria</taxon>
        <taxon>Pseudomonadati</taxon>
        <taxon>Pseudomonadota</taxon>
        <taxon>Gammaproteobacteria</taxon>
        <taxon>Chromatiales</taxon>
        <taxon>Chromatiaceae</taxon>
        <taxon>Thiohalocapsa</taxon>
    </lineage>
</organism>
<accession>A0A5M8FSS7</accession>
<dbReference type="RefSeq" id="WP_150091967.1">
    <property type="nucleotide sequence ID" value="NZ_JBFUOH010000001.1"/>
</dbReference>
<keyword evidence="4" id="KW-1185">Reference proteome</keyword>
<dbReference type="EMBL" id="VWXX01000007">
    <property type="protein sequence ID" value="KAA6185822.1"/>
    <property type="molecule type" value="Genomic_DNA"/>
</dbReference>
<reference evidence="3 4" key="1">
    <citation type="submission" date="2019-09" db="EMBL/GenBank/DDBJ databases">
        <title>Whole-genome sequence of the purple sulfur bacterium Thiohalocapsa marina DSM 19078.</title>
        <authorList>
            <person name="Kyndt J.A."/>
            <person name="Meyer T.E."/>
        </authorList>
    </citation>
    <scope>NUCLEOTIDE SEQUENCE [LARGE SCALE GENOMIC DNA]</scope>
    <source>
        <strain evidence="3 4">DSM 19078</strain>
    </source>
</reference>
<feature type="repeat" description="TPR" evidence="1">
    <location>
        <begin position="37"/>
        <end position="70"/>
    </location>
</feature>
<sequence>MPKTPSNITAACAILLVASLATSPSVSLAAEQSSPSVAALVRQAETQLQQQDIEGAIATLRQAIDLEPDSAVAQTRLGGALLLAQRHDAAIAQFRQAIAIPAVPDSARAPAFIGLAFAYLHTQRPALAKAALVEARRLDPGKAPEIDQAIQRIDRRAAAPPH</sequence>
<name>A0A5M8FSS7_9GAMM</name>
<dbReference type="Proteomes" id="UP000322981">
    <property type="component" value="Unassembled WGS sequence"/>
</dbReference>
<dbReference type="Pfam" id="PF13432">
    <property type="entry name" value="TPR_16"/>
    <property type="match status" value="1"/>
</dbReference>
<dbReference type="OrthoDB" id="5768893at2"/>